<gene>
    <name evidence="3" type="ORF">ACFPO9_00425</name>
</gene>
<evidence type="ECO:0000256" key="1">
    <source>
        <dbReference type="SAM" id="MobiDB-lite"/>
    </source>
</evidence>
<keyword evidence="4" id="KW-1185">Reference proteome</keyword>
<organism evidence="3 4">
    <name type="scientific">Massilia aerilata</name>
    <dbReference type="NCBI Taxonomy" id="453817"/>
    <lineage>
        <taxon>Bacteria</taxon>
        <taxon>Pseudomonadati</taxon>
        <taxon>Pseudomonadota</taxon>
        <taxon>Betaproteobacteria</taxon>
        <taxon>Burkholderiales</taxon>
        <taxon>Oxalobacteraceae</taxon>
        <taxon>Telluria group</taxon>
        <taxon>Massilia</taxon>
    </lineage>
</organism>
<feature type="compositionally biased region" description="Pro residues" evidence="1">
    <location>
        <begin position="117"/>
        <end position="129"/>
    </location>
</feature>
<evidence type="ECO:0000313" key="3">
    <source>
        <dbReference type="EMBL" id="MFC5546976.1"/>
    </source>
</evidence>
<comment type="caution">
    <text evidence="3">The sequence shown here is derived from an EMBL/GenBank/DDBJ whole genome shotgun (WGS) entry which is preliminary data.</text>
</comment>
<feature type="transmembrane region" description="Helical" evidence="2">
    <location>
        <begin position="221"/>
        <end position="242"/>
    </location>
</feature>
<feature type="compositionally biased region" description="Low complexity" evidence="1">
    <location>
        <begin position="130"/>
        <end position="151"/>
    </location>
</feature>
<feature type="compositionally biased region" description="Basic and acidic residues" evidence="1">
    <location>
        <begin position="355"/>
        <end position="372"/>
    </location>
</feature>
<dbReference type="Proteomes" id="UP001596086">
    <property type="component" value="Unassembled WGS sequence"/>
</dbReference>
<dbReference type="RefSeq" id="WP_379765393.1">
    <property type="nucleotide sequence ID" value="NZ_JBHSMZ010000001.1"/>
</dbReference>
<reference evidence="4" key="1">
    <citation type="journal article" date="2019" name="Int. J. Syst. Evol. Microbiol.">
        <title>The Global Catalogue of Microorganisms (GCM) 10K type strain sequencing project: providing services to taxonomists for standard genome sequencing and annotation.</title>
        <authorList>
            <consortium name="The Broad Institute Genomics Platform"/>
            <consortium name="The Broad Institute Genome Sequencing Center for Infectious Disease"/>
            <person name="Wu L."/>
            <person name="Ma J."/>
        </authorList>
    </citation>
    <scope>NUCLEOTIDE SEQUENCE [LARGE SCALE GENOMIC DNA]</scope>
    <source>
        <strain evidence="4">CGMCC 4.5798</strain>
    </source>
</reference>
<feature type="compositionally biased region" description="Basic residues" evidence="1">
    <location>
        <begin position="341"/>
        <end position="351"/>
    </location>
</feature>
<feature type="compositionally biased region" description="Low complexity" evidence="1">
    <location>
        <begin position="62"/>
        <end position="74"/>
    </location>
</feature>
<dbReference type="EMBL" id="JBHSMZ010000001">
    <property type="protein sequence ID" value="MFC5546976.1"/>
    <property type="molecule type" value="Genomic_DNA"/>
</dbReference>
<protein>
    <submittedName>
        <fullName evidence="3">Uncharacterized protein</fullName>
    </submittedName>
</protein>
<feature type="compositionally biased region" description="Polar residues" evidence="1">
    <location>
        <begin position="166"/>
        <end position="178"/>
    </location>
</feature>
<feature type="region of interest" description="Disordered" evidence="1">
    <location>
        <begin position="1"/>
        <end position="195"/>
    </location>
</feature>
<feature type="compositionally biased region" description="Pro residues" evidence="1">
    <location>
        <begin position="75"/>
        <end position="87"/>
    </location>
</feature>
<sequence>MKTQLLQDFNDSRADHAGPPRPGAGARTEPPAAPPATAASAAPAELEATVVPAEALPPAPAAPAKAAASPSASTTPPPASTTPPPPATSVSRPVARPRPAVWQRPQQQADADATVKFPPPMMPASPPLESPLESPPVQAQAQVQVPDGAQATTPLPGRARGFAPQPTASGLTPPLSDTTVREWPQGAPAGGGDPDWLTERLARDVAVHDSGEWNGRWKTRLLSWGAAGVLLALVAGGGFWLYEQSRVEGALVVVANTNPSPEANVPGTGRAAEAPPAPKSAAAANADNSAAILAPVSALPPSALPAARPAGPGAIDTSPFSITDRTVKPVALGDEPAVPPKRPRSKERKQARPQQEARARVQDTEPSARQRREETLLQCRAHGYDERQCLRRGCEMTRYGFACRG</sequence>
<keyword evidence="2" id="KW-0472">Membrane</keyword>
<keyword evidence="2" id="KW-1133">Transmembrane helix</keyword>
<accession>A0ABW0RQA1</accession>
<feature type="compositionally biased region" description="Low complexity" evidence="1">
    <location>
        <begin position="23"/>
        <end position="54"/>
    </location>
</feature>
<feature type="region of interest" description="Disordered" evidence="1">
    <location>
        <begin position="327"/>
        <end position="372"/>
    </location>
</feature>
<feature type="compositionally biased region" description="Low complexity" evidence="1">
    <location>
        <begin position="271"/>
        <end position="283"/>
    </location>
</feature>
<evidence type="ECO:0000313" key="4">
    <source>
        <dbReference type="Proteomes" id="UP001596086"/>
    </source>
</evidence>
<keyword evidence="2" id="KW-0812">Transmembrane</keyword>
<feature type="region of interest" description="Disordered" evidence="1">
    <location>
        <begin position="261"/>
        <end position="283"/>
    </location>
</feature>
<name>A0ABW0RQA1_9BURK</name>
<evidence type="ECO:0000256" key="2">
    <source>
        <dbReference type="SAM" id="Phobius"/>
    </source>
</evidence>
<proteinExistence type="predicted"/>